<keyword evidence="2" id="KW-1185">Reference proteome</keyword>
<organism evidence="1 2">
    <name type="scientific">Saccharicrinis fermentans DSM 9555 = JCM 21142</name>
    <dbReference type="NCBI Taxonomy" id="869213"/>
    <lineage>
        <taxon>Bacteria</taxon>
        <taxon>Pseudomonadati</taxon>
        <taxon>Bacteroidota</taxon>
        <taxon>Bacteroidia</taxon>
        <taxon>Marinilabiliales</taxon>
        <taxon>Marinilabiliaceae</taxon>
        <taxon>Saccharicrinis</taxon>
    </lineage>
</organism>
<dbReference type="Proteomes" id="UP000019402">
    <property type="component" value="Unassembled WGS sequence"/>
</dbReference>
<dbReference type="eggNOG" id="ENOG502ZUBU">
    <property type="taxonomic scope" value="Bacteria"/>
</dbReference>
<dbReference type="RefSeq" id="WP_027470450.1">
    <property type="nucleotide sequence ID" value="NZ_BAMD01000113.1"/>
</dbReference>
<protein>
    <submittedName>
        <fullName evidence="1">Uncharacterized protein</fullName>
    </submittedName>
</protein>
<dbReference type="AlphaFoldDB" id="W7YTG5"/>
<accession>W7YTG5</accession>
<reference evidence="1 2" key="1">
    <citation type="journal article" date="2014" name="Genome Announc.">
        <title>Draft Genome Sequence of Cytophaga fermentans JCM 21142T, a Facultative Anaerobe Isolated from Marine Mud.</title>
        <authorList>
            <person name="Starns D."/>
            <person name="Oshima K."/>
            <person name="Suda W."/>
            <person name="Iino T."/>
            <person name="Yuki M."/>
            <person name="Inoue J."/>
            <person name="Kitamura K."/>
            <person name="Iida T."/>
            <person name="Darby A."/>
            <person name="Hattori M."/>
            <person name="Ohkuma M."/>
        </authorList>
    </citation>
    <scope>NUCLEOTIDE SEQUENCE [LARGE SCALE GENOMIC DNA]</scope>
    <source>
        <strain evidence="1 2">JCM 21142</strain>
    </source>
</reference>
<dbReference type="EMBL" id="BAMD01000113">
    <property type="protein sequence ID" value="GAF05734.1"/>
    <property type="molecule type" value="Genomic_DNA"/>
</dbReference>
<name>W7YTG5_9BACT</name>
<dbReference type="Gene3D" id="3.40.50.2300">
    <property type="match status" value="1"/>
</dbReference>
<evidence type="ECO:0000313" key="2">
    <source>
        <dbReference type="Proteomes" id="UP000019402"/>
    </source>
</evidence>
<sequence length="393" mass="45932">MAEYNVLWIDDEPDKQDGFFDIADMKDIILHNCKTSREGIEELSKKINFYDAVILDAKGYNDSEDEVPKLTGLLNSIIKIERLSPIRKIPYFIFTGQKDVVDNTDIIELLEQYPLYQKGVHNDKLFQDIKEAAKQNEETQIKHEHERVFEALSKYNVIEHFEDDATETLTKILIAIKKGDVNFSDKEQFTQIRRILEMMFRVANKKGLLHDKCILNNKVNLSDSSLFMAGEDTHHSDVRCSKKHFPKLIADLVKNILFITGSASHTEEEVGGVSSVDKQNLQEYRNTLRTPYFLFSLTLQLIDIVIWFNDYCDLNQDIEKNKSYWEDIPWINGTVTNVSRNNWGTFQDEQRKYNASIPKGLILKNHLRVNEKVKVKIKKENEIRFYTKEIKRN</sequence>
<dbReference type="OrthoDB" id="893108at2"/>
<comment type="caution">
    <text evidence="1">The sequence shown here is derived from an EMBL/GenBank/DDBJ whole genome shotgun (WGS) entry which is preliminary data.</text>
</comment>
<evidence type="ECO:0000313" key="1">
    <source>
        <dbReference type="EMBL" id="GAF05734.1"/>
    </source>
</evidence>
<gene>
    <name evidence="1" type="ORF">JCM21142_104484</name>
</gene>
<dbReference type="STRING" id="869213.GCA_000517085_00407"/>
<proteinExistence type="predicted"/>